<reference evidence="8" key="1">
    <citation type="submission" date="2022-03" db="EMBL/GenBank/DDBJ databases">
        <authorList>
            <person name="Martin C."/>
        </authorList>
    </citation>
    <scope>NUCLEOTIDE SEQUENCE</scope>
</reference>
<dbReference type="EMBL" id="CAIIXF020000011">
    <property type="protein sequence ID" value="CAH1798644.1"/>
    <property type="molecule type" value="Genomic_DNA"/>
</dbReference>
<dbReference type="CDD" id="cd00160">
    <property type="entry name" value="RhoGEF"/>
    <property type="match status" value="1"/>
</dbReference>
<evidence type="ECO:0000256" key="1">
    <source>
        <dbReference type="ARBA" id="ARBA00022658"/>
    </source>
</evidence>
<dbReference type="InterPro" id="IPR001331">
    <property type="entry name" value="GDS_CDC24_CS"/>
</dbReference>
<dbReference type="PROSITE" id="PS50003">
    <property type="entry name" value="PH_DOMAIN"/>
    <property type="match status" value="1"/>
</dbReference>
<feature type="compositionally biased region" description="Polar residues" evidence="3">
    <location>
        <begin position="548"/>
        <end position="565"/>
    </location>
</feature>
<feature type="compositionally biased region" description="Pro residues" evidence="3">
    <location>
        <begin position="377"/>
        <end position="386"/>
    </location>
</feature>
<feature type="compositionally biased region" description="Polar residues" evidence="3">
    <location>
        <begin position="309"/>
        <end position="342"/>
    </location>
</feature>
<organism evidence="8 9">
    <name type="scientific">Owenia fusiformis</name>
    <name type="common">Polychaete worm</name>
    <dbReference type="NCBI Taxonomy" id="6347"/>
    <lineage>
        <taxon>Eukaryota</taxon>
        <taxon>Metazoa</taxon>
        <taxon>Spiralia</taxon>
        <taxon>Lophotrochozoa</taxon>
        <taxon>Annelida</taxon>
        <taxon>Polychaeta</taxon>
        <taxon>Sedentaria</taxon>
        <taxon>Canalipalpata</taxon>
        <taxon>Sabellida</taxon>
        <taxon>Oweniida</taxon>
        <taxon>Oweniidae</taxon>
        <taxon>Owenia</taxon>
    </lineage>
</organism>
<feature type="region of interest" description="Disordered" evidence="3">
    <location>
        <begin position="254"/>
        <end position="396"/>
    </location>
</feature>
<comment type="caution">
    <text evidence="8">The sequence shown here is derived from an EMBL/GenBank/DDBJ whole genome shotgun (WGS) entry which is preliminary data.</text>
</comment>
<dbReference type="Proteomes" id="UP000749559">
    <property type="component" value="Unassembled WGS sequence"/>
</dbReference>
<dbReference type="OrthoDB" id="8059989at2759"/>
<evidence type="ECO:0000259" key="7">
    <source>
        <dbReference type="PROSITE" id="PS50229"/>
    </source>
</evidence>
<dbReference type="SMART" id="SM00461">
    <property type="entry name" value="WH1"/>
    <property type="match status" value="1"/>
</dbReference>
<feature type="region of interest" description="Disordered" evidence="3">
    <location>
        <begin position="1679"/>
        <end position="1700"/>
    </location>
</feature>
<dbReference type="Pfam" id="PF00568">
    <property type="entry name" value="WH1"/>
    <property type="match status" value="1"/>
</dbReference>
<dbReference type="GO" id="GO:0005085">
    <property type="term" value="F:guanyl-nucleotide exchange factor activity"/>
    <property type="evidence" value="ECO:0007669"/>
    <property type="project" value="UniProtKB-KW"/>
</dbReference>
<proteinExistence type="predicted"/>
<sequence length="1800" mass="202685">MGNKLCAPLWKKHYRDDISPWKKDAHLLRLWAEIFHVEEWENEVRWERISDDVVPVNIICVQETPDTIFQISAYNRHVEKIFDVRLRQPGTKINIVSETFVQWKDSRTLQEWGLNFTSIDDVRRFRDCCSIHSPTHRINRQTTSSSSLKLSPPKKQKTLEYFIQFDRLRSKRGISAPTSPVGTPRRALSTPDDLSTNNSLDDDDEGGFRPSTVEAVATLPRGRSRHIPDARTIFGPQGEIIKPQSNNSVYDNVSYGGAPRRATKYDRYDSGSNSLRMYRPHSDYGSKTIQEGEHFKPASIEARDHEQSSAHQNSNGNIIRSPSKQSETPSNVYQQQRQSSNKGGLLLPGSDPNSGASHDISPLTPPHNSHSSSSPDWPLPPEPLTPTTPKNPVCVASFDSGTLERMLRSLPASPRKGTQQQVFSFNNINNTNTTNTPMKQNIPPSDISSDNNDTDEEDGACDVEGDYYDNVEIHKMLNKPIIPDDHIQEPLKRLSPRFHQEDTYIQNVQQDPRLVNKQNRENIEYELHLRNQCVRDSYPDSGIGGMTYSGTGSTKSADSLRSSTLPPGLPGLGKMTKASHPASSSGGSSSISDKQSDLLHPYGSEGTGSSSGRRRGLTSSEVSDDEGDSNSSIHTAVSESHGSFVRQSGAIRKAGWLNVKNWLIHKKRKVELASKRSWKKYWVCLKGTTLLFFTCDEQSSLSEDTAPRHMLVIEGSITQAVPEHPKRDNIFSLSTAFGDAYLFQAPTQIELENWVTSIHSACASLFARQHGKDNTLKLLRSEIQKLDNGICSDIKMKKMADLQLTVVTDPKSKAAIVKQINQWEENLEKIYIEQYRLRCYMASLQGSELPNPKNLLTNVSKATKSLLGRLGVFTVTSFHALVCARSPMSMTLYGKSGRKGQGSKVTKQDALLRSKKKASGALSPTQGSVYKVSDIDENAVVDFTKHNVDNPEELGSPRGDPMTYNDNLIRVKLPNNQSVIVGLTQENMTMQEVLEAACNKRQLNPGDHFIRLKLQGLNNYLVPEKSSYLQQQPYEGIEVCAKTIFQIELSRNETIPDFGFEIEAELAEDTERDDELCVFVSEMKEGALGQTQGLIVGDEILVINGRVVSDLDMVYIEALLQECPTVCLTIRSCRTERPTQSTLLMRHADVYIDNMMCPPPPTQSRISDKIIGDLIIPAPTWVDSGGRGDQPTRMVPHDLSNKHIDTLLKGTEQVTVLCRDLYGNLYDGLDAKNVPMAQPMSGAQRVRKVILELIDTERQYVKDLNCLIERYLEPLQAETFLSNDDIEQLFGNIQEIVAFQRQFLLSLEEAVELEPDFLTIADTRHFRRILFSLGGSFLYYANHFKLYSSFCASHSKAQKVLNPDDNTPLKEFLRARNPKQQHSATLESYLIKPIQRILKYPLLLRQLKSLTNPQSDEHNHLSEALKGMEAVAEHINEMQKIYEEYGGVFDELMKGYKETHSLSHSKIIDLNVGELQMYGNVEWMNAHENIGKIKKGMEVVSTCFVFRTGVVLLCRERMKKNSRKMNHNKNQLPNENGSEITRFHVFIPVYEVQVRSTPGSEGDTHHMWDLVHLKSETEGRPEKVFQMANGSFDAKNDFIKTTRQIIRESVRRMTVPPRLRAGLPPLPNRQVSAPSGERSLGSSSRRKGQRSRDDIQRHSMNLDEHISILDHDGNFRTRSQTYTDLHNPDGISQNSLSSSNMSRHDSARLLYSSSNPLTYASNTILEDVGSPVWKPRQLTVKDINEPKSPDSQRSQRLNTTVFNTPGYGDYSSALYNDHNGSMTLTPPNAYFEQVDTDTEC</sequence>
<keyword evidence="2" id="KW-0677">Repeat</keyword>
<dbReference type="GO" id="GO:0007264">
    <property type="term" value="P:small GTPase-mediated signal transduction"/>
    <property type="evidence" value="ECO:0007669"/>
    <property type="project" value="InterPro"/>
</dbReference>
<evidence type="ECO:0000259" key="6">
    <source>
        <dbReference type="PROSITE" id="PS50106"/>
    </source>
</evidence>
<evidence type="ECO:0000256" key="3">
    <source>
        <dbReference type="SAM" id="MobiDB-lite"/>
    </source>
</evidence>
<feature type="region of interest" description="Disordered" evidence="3">
    <location>
        <begin position="427"/>
        <end position="457"/>
    </location>
</feature>
<evidence type="ECO:0000256" key="2">
    <source>
        <dbReference type="ARBA" id="ARBA00022737"/>
    </source>
</evidence>
<dbReference type="CDD" id="cd00136">
    <property type="entry name" value="PDZ_canonical"/>
    <property type="match status" value="1"/>
</dbReference>
<dbReference type="InterPro" id="IPR011993">
    <property type="entry name" value="PH-like_dom_sf"/>
</dbReference>
<feature type="compositionally biased region" description="Polar residues" evidence="3">
    <location>
        <begin position="437"/>
        <end position="451"/>
    </location>
</feature>
<dbReference type="SUPFAM" id="SSF50156">
    <property type="entry name" value="PDZ domain-like"/>
    <property type="match status" value="1"/>
</dbReference>
<feature type="region of interest" description="Disordered" evidence="3">
    <location>
        <begin position="1609"/>
        <end position="1660"/>
    </location>
</feature>
<feature type="domain" description="DH" evidence="5">
    <location>
        <begin position="1245"/>
        <end position="1438"/>
    </location>
</feature>
<dbReference type="InterPro" id="IPR000219">
    <property type="entry name" value="DH_dom"/>
</dbReference>
<dbReference type="PANTHER" id="PTHR46001:SF3">
    <property type="entry name" value="PROTEIN STILL LIFE, ISOFORM SIF TYPE 1"/>
    <property type="match status" value="1"/>
</dbReference>
<accession>A0A8S4PYE5</accession>
<dbReference type="Gene3D" id="6.10.140.680">
    <property type="match status" value="1"/>
</dbReference>
<gene>
    <name evidence="8" type="ORF">OFUS_LOCUS22766</name>
</gene>
<keyword evidence="1" id="KW-0344">Guanine-nucleotide releasing factor</keyword>
<dbReference type="InterPro" id="IPR001478">
    <property type="entry name" value="PDZ"/>
</dbReference>
<feature type="compositionally biased region" description="Polar residues" evidence="3">
    <location>
        <begin position="629"/>
        <end position="639"/>
    </location>
</feature>
<feature type="domain" description="PH" evidence="4">
    <location>
        <begin position="650"/>
        <end position="763"/>
    </location>
</feature>
<feature type="region of interest" description="Disordered" evidence="3">
    <location>
        <begin position="173"/>
        <end position="209"/>
    </location>
</feature>
<dbReference type="CDD" id="cd01230">
    <property type="entry name" value="PH1_Tiam1_2"/>
    <property type="match status" value="1"/>
</dbReference>
<dbReference type="PROSITE" id="PS50229">
    <property type="entry name" value="WH1"/>
    <property type="match status" value="1"/>
</dbReference>
<feature type="compositionally biased region" description="Low complexity" evidence="3">
    <location>
        <begin position="427"/>
        <end position="436"/>
    </location>
</feature>
<dbReference type="Gene3D" id="1.20.900.10">
    <property type="entry name" value="Dbl homology (DH) domain"/>
    <property type="match status" value="1"/>
</dbReference>
<evidence type="ECO:0000259" key="4">
    <source>
        <dbReference type="PROSITE" id="PS50003"/>
    </source>
</evidence>
<dbReference type="PROSITE" id="PS50010">
    <property type="entry name" value="DH_2"/>
    <property type="match status" value="1"/>
</dbReference>
<protein>
    <submittedName>
        <fullName evidence="8">Uncharacterized protein</fullName>
    </submittedName>
</protein>
<dbReference type="InterPro" id="IPR055230">
    <property type="entry name" value="PH_Tiam1/2"/>
</dbReference>
<dbReference type="Pfam" id="PF00595">
    <property type="entry name" value="PDZ"/>
    <property type="match status" value="1"/>
</dbReference>
<name>A0A8S4PYE5_OWEFU</name>
<dbReference type="SMART" id="SM00325">
    <property type="entry name" value="RhoGEF"/>
    <property type="match status" value="1"/>
</dbReference>
<dbReference type="InterPro" id="IPR035899">
    <property type="entry name" value="DBL_dom_sf"/>
</dbReference>
<dbReference type="Pfam" id="PF23014">
    <property type="entry name" value="PH_Tiam1"/>
    <property type="match status" value="1"/>
</dbReference>
<dbReference type="SUPFAM" id="SSF48065">
    <property type="entry name" value="DBL homology domain (DH-domain)"/>
    <property type="match status" value="1"/>
</dbReference>
<keyword evidence="9" id="KW-1185">Reference proteome</keyword>
<dbReference type="Gene3D" id="3.10.20.90">
    <property type="entry name" value="Phosphatidylinositol 3-kinase Catalytic Subunit, Chain A, domain 1"/>
    <property type="match status" value="1"/>
</dbReference>
<feature type="domain" description="WH1" evidence="7">
    <location>
        <begin position="19"/>
        <end position="136"/>
    </location>
</feature>
<dbReference type="InterPro" id="IPR003116">
    <property type="entry name" value="RBD_dom"/>
</dbReference>
<feature type="region of interest" description="Disordered" evidence="3">
    <location>
        <begin position="544"/>
        <end position="639"/>
    </location>
</feature>
<dbReference type="Pfam" id="PF00621">
    <property type="entry name" value="RhoGEF"/>
    <property type="match status" value="1"/>
</dbReference>
<dbReference type="InterPro" id="IPR040655">
    <property type="entry name" value="TIAM1_CC-Ex"/>
</dbReference>
<dbReference type="Gene3D" id="2.30.29.30">
    <property type="entry name" value="Pleckstrin-homology domain (PH domain)/Phosphotyrosine-binding domain (PTB)"/>
    <property type="match status" value="3"/>
</dbReference>
<dbReference type="Pfam" id="PF00169">
    <property type="entry name" value="PH"/>
    <property type="match status" value="1"/>
</dbReference>
<dbReference type="InterPro" id="IPR036034">
    <property type="entry name" value="PDZ_sf"/>
</dbReference>
<dbReference type="PROSITE" id="PS50106">
    <property type="entry name" value="PDZ"/>
    <property type="match status" value="1"/>
</dbReference>
<dbReference type="PANTHER" id="PTHR46001">
    <property type="entry name" value="TIAM (MAMMALIAN TUMOR INVASION AND METASTASIS FACTOR) HOMOLOG"/>
    <property type="match status" value="1"/>
</dbReference>
<dbReference type="InterPro" id="IPR000697">
    <property type="entry name" value="WH1/EVH1_dom"/>
</dbReference>
<evidence type="ECO:0000313" key="9">
    <source>
        <dbReference type="Proteomes" id="UP000749559"/>
    </source>
</evidence>
<feature type="compositionally biased region" description="Low complexity" evidence="3">
    <location>
        <begin position="366"/>
        <end position="376"/>
    </location>
</feature>
<dbReference type="Pfam" id="PF02196">
    <property type="entry name" value="RBD"/>
    <property type="match status" value="1"/>
</dbReference>
<dbReference type="Gene3D" id="2.30.42.10">
    <property type="match status" value="1"/>
</dbReference>
<feature type="compositionally biased region" description="Low complexity" evidence="3">
    <location>
        <begin position="603"/>
        <end position="621"/>
    </location>
</feature>
<dbReference type="InterPro" id="IPR001849">
    <property type="entry name" value="PH_domain"/>
</dbReference>
<feature type="domain" description="PDZ" evidence="6">
    <location>
        <begin position="1046"/>
        <end position="1122"/>
    </location>
</feature>
<feature type="compositionally biased region" description="Basic and acidic residues" evidence="3">
    <location>
        <begin position="280"/>
        <end position="308"/>
    </location>
</feature>
<evidence type="ECO:0000313" key="8">
    <source>
        <dbReference type="EMBL" id="CAH1798644.1"/>
    </source>
</evidence>
<evidence type="ECO:0000259" key="5">
    <source>
        <dbReference type="PROSITE" id="PS50010"/>
    </source>
</evidence>
<dbReference type="SMART" id="SM00228">
    <property type="entry name" value="PDZ"/>
    <property type="match status" value="1"/>
</dbReference>
<dbReference type="InterPro" id="IPR043537">
    <property type="entry name" value="Tiam1/Tiam2/Sif"/>
</dbReference>
<dbReference type="SMART" id="SM00233">
    <property type="entry name" value="PH"/>
    <property type="match status" value="2"/>
</dbReference>
<dbReference type="SUPFAM" id="SSF50729">
    <property type="entry name" value="PH domain-like"/>
    <property type="match status" value="3"/>
</dbReference>
<feature type="compositionally biased region" description="Low complexity" evidence="3">
    <location>
        <begin position="1616"/>
        <end position="1643"/>
    </location>
</feature>
<feature type="compositionally biased region" description="Basic and acidic residues" evidence="3">
    <location>
        <begin position="1650"/>
        <end position="1660"/>
    </location>
</feature>
<dbReference type="Pfam" id="PF18385">
    <property type="entry name" value="Tiam_CC_Ex"/>
    <property type="match status" value="1"/>
</dbReference>
<dbReference type="PROSITE" id="PS00741">
    <property type="entry name" value="DH_1"/>
    <property type="match status" value="1"/>
</dbReference>
<feature type="compositionally biased region" description="Low complexity" evidence="3">
    <location>
        <begin position="583"/>
        <end position="592"/>
    </location>
</feature>